<evidence type="ECO:0000256" key="1">
    <source>
        <dbReference type="SAM" id="MobiDB-lite"/>
    </source>
</evidence>
<evidence type="ECO:0000313" key="2">
    <source>
        <dbReference type="EMBL" id="GMA81487.1"/>
    </source>
</evidence>
<reference evidence="3" key="1">
    <citation type="journal article" date="2019" name="Int. J. Syst. Evol. Microbiol.">
        <title>The Global Catalogue of Microorganisms (GCM) 10K type strain sequencing project: providing services to taxonomists for standard genome sequencing and annotation.</title>
        <authorList>
            <consortium name="The Broad Institute Genomics Platform"/>
            <consortium name="The Broad Institute Genome Sequencing Center for Infectious Disease"/>
            <person name="Wu L."/>
            <person name="Ma J."/>
        </authorList>
    </citation>
    <scope>NUCLEOTIDE SEQUENCE [LARGE SCALE GENOMIC DNA]</scope>
    <source>
        <strain evidence="3">NBRC 102030</strain>
    </source>
</reference>
<dbReference type="Proteomes" id="UP001157046">
    <property type="component" value="Unassembled WGS sequence"/>
</dbReference>
<organism evidence="2 3">
    <name type="scientific">Shewanella glacialipiscicola</name>
    <dbReference type="NCBI Taxonomy" id="614069"/>
    <lineage>
        <taxon>Bacteria</taxon>
        <taxon>Pseudomonadati</taxon>
        <taxon>Pseudomonadota</taxon>
        <taxon>Gammaproteobacteria</taxon>
        <taxon>Alteromonadales</taxon>
        <taxon>Shewanellaceae</taxon>
        <taxon>Shewanella</taxon>
    </lineage>
</organism>
<sequence>MDRKSLILLSVFLSYSVSAEVYKCADGKYQADPCDENSQPVDLSDIGSVIKSSDSASQSSVGLNSSLDKKK</sequence>
<proteinExistence type="predicted"/>
<comment type="caution">
    <text evidence="2">The sequence shown here is derived from an EMBL/GenBank/DDBJ whole genome shotgun (WGS) entry which is preliminary data.</text>
</comment>
<dbReference type="EMBL" id="BSUY01000001">
    <property type="protein sequence ID" value="GMA81487.1"/>
    <property type="molecule type" value="Genomic_DNA"/>
</dbReference>
<accession>A0ABQ6J172</accession>
<gene>
    <name evidence="2" type="ORF">GCM10025855_10200</name>
</gene>
<protein>
    <recommendedName>
        <fullName evidence="4">DUF4124 domain-containing protein</fullName>
    </recommendedName>
</protein>
<feature type="region of interest" description="Disordered" evidence="1">
    <location>
        <begin position="51"/>
        <end position="71"/>
    </location>
</feature>
<evidence type="ECO:0008006" key="4">
    <source>
        <dbReference type="Google" id="ProtNLM"/>
    </source>
</evidence>
<keyword evidence="3" id="KW-1185">Reference proteome</keyword>
<name>A0ABQ6J172_9GAMM</name>
<evidence type="ECO:0000313" key="3">
    <source>
        <dbReference type="Proteomes" id="UP001157046"/>
    </source>
</evidence>